<protein>
    <submittedName>
        <fullName evidence="2">Uncharacterized protein</fullName>
    </submittedName>
</protein>
<evidence type="ECO:0000256" key="1">
    <source>
        <dbReference type="SAM" id="MobiDB-lite"/>
    </source>
</evidence>
<feature type="region of interest" description="Disordered" evidence="1">
    <location>
        <begin position="1"/>
        <end position="43"/>
    </location>
</feature>
<dbReference type="EMBL" id="BQKY01000008">
    <property type="protein sequence ID" value="GJN91114.1"/>
    <property type="molecule type" value="Genomic_DNA"/>
</dbReference>
<evidence type="ECO:0000313" key="3">
    <source>
        <dbReference type="Proteomes" id="UP001342314"/>
    </source>
</evidence>
<keyword evidence="3" id="KW-1185">Reference proteome</keyword>
<gene>
    <name evidence="2" type="ORF">Rhopal_004132-T1</name>
</gene>
<comment type="caution">
    <text evidence="2">The sequence shown here is derived from an EMBL/GenBank/DDBJ whole genome shotgun (WGS) entry which is preliminary data.</text>
</comment>
<name>A0AAV5GPD1_9BASI</name>
<feature type="compositionally biased region" description="Basic and acidic residues" evidence="1">
    <location>
        <begin position="27"/>
        <end position="38"/>
    </location>
</feature>
<proteinExistence type="predicted"/>
<accession>A0AAV5GPD1</accession>
<dbReference type="Proteomes" id="UP001342314">
    <property type="component" value="Unassembled WGS sequence"/>
</dbReference>
<organism evidence="2 3">
    <name type="scientific">Rhodotorula paludigena</name>
    <dbReference type="NCBI Taxonomy" id="86838"/>
    <lineage>
        <taxon>Eukaryota</taxon>
        <taxon>Fungi</taxon>
        <taxon>Dikarya</taxon>
        <taxon>Basidiomycota</taxon>
        <taxon>Pucciniomycotina</taxon>
        <taxon>Microbotryomycetes</taxon>
        <taxon>Sporidiobolales</taxon>
        <taxon>Sporidiobolaceae</taxon>
        <taxon>Rhodotorula</taxon>
    </lineage>
</organism>
<sequence length="65" mass="7609">MNLGDTCVYHQQKRGRKSGSGSGPRRAVRERNQRHGEWNDTYATSRSRSDWRCGWERRLACRLAT</sequence>
<dbReference type="AlphaFoldDB" id="A0AAV5GPD1"/>
<reference evidence="2 3" key="1">
    <citation type="submission" date="2021-12" db="EMBL/GenBank/DDBJ databases">
        <title>High titer production of polyol ester of fatty acids by Rhodotorula paludigena BS15 towards product separation-free biomass refinery.</title>
        <authorList>
            <person name="Mano J."/>
            <person name="Ono H."/>
            <person name="Tanaka T."/>
            <person name="Naito K."/>
            <person name="Sushida H."/>
            <person name="Ike M."/>
            <person name="Tokuyasu K."/>
            <person name="Kitaoka M."/>
        </authorList>
    </citation>
    <scope>NUCLEOTIDE SEQUENCE [LARGE SCALE GENOMIC DNA]</scope>
    <source>
        <strain evidence="2 3">BS15</strain>
    </source>
</reference>
<evidence type="ECO:0000313" key="2">
    <source>
        <dbReference type="EMBL" id="GJN91114.1"/>
    </source>
</evidence>